<dbReference type="Gramene" id="OPUNC06G12580.1">
    <property type="protein sequence ID" value="OPUNC06G12580.1"/>
    <property type="gene ID" value="OPUNC06G12580"/>
</dbReference>
<reference evidence="1" key="1">
    <citation type="submission" date="2015-04" db="UniProtKB">
        <authorList>
            <consortium name="EnsemblPlants"/>
        </authorList>
    </citation>
    <scope>IDENTIFICATION</scope>
</reference>
<evidence type="ECO:0000313" key="1">
    <source>
        <dbReference type="EnsemblPlants" id="OPUNC06G12580.1"/>
    </source>
</evidence>
<evidence type="ECO:0000313" key="2">
    <source>
        <dbReference type="Proteomes" id="UP000026962"/>
    </source>
</evidence>
<dbReference type="Proteomes" id="UP000026962">
    <property type="component" value="Chromosome 6"/>
</dbReference>
<dbReference type="EnsemblPlants" id="OPUNC06G12580.1">
    <property type="protein sequence ID" value="OPUNC06G12580.1"/>
    <property type="gene ID" value="OPUNC06G12580"/>
</dbReference>
<sequence>MESMQDKRCIYAQYKLRRPMDLFLLYPKYAKLSSWILSTGTPCHKQRKGSILCGYYICEFLRVNGRYCKNYGDLPKFPKGEREQDDEAIQNIQRDMCYFIHH</sequence>
<accession>A0A0E0LB77</accession>
<dbReference type="AlphaFoldDB" id="A0A0E0LB77"/>
<protein>
    <submittedName>
        <fullName evidence="1">Uncharacterized protein</fullName>
    </submittedName>
</protein>
<dbReference type="HOGENOM" id="CLU_2282028_0_0_1"/>
<organism evidence="1">
    <name type="scientific">Oryza punctata</name>
    <name type="common">Red rice</name>
    <dbReference type="NCBI Taxonomy" id="4537"/>
    <lineage>
        <taxon>Eukaryota</taxon>
        <taxon>Viridiplantae</taxon>
        <taxon>Streptophyta</taxon>
        <taxon>Embryophyta</taxon>
        <taxon>Tracheophyta</taxon>
        <taxon>Spermatophyta</taxon>
        <taxon>Magnoliopsida</taxon>
        <taxon>Liliopsida</taxon>
        <taxon>Poales</taxon>
        <taxon>Poaceae</taxon>
        <taxon>BOP clade</taxon>
        <taxon>Oryzoideae</taxon>
        <taxon>Oryzeae</taxon>
        <taxon>Oryzinae</taxon>
        <taxon>Oryza</taxon>
    </lineage>
</organism>
<proteinExistence type="predicted"/>
<keyword evidence="2" id="KW-1185">Reference proteome</keyword>
<name>A0A0E0LB77_ORYPU</name>
<reference evidence="1" key="2">
    <citation type="submission" date="2018-05" db="EMBL/GenBank/DDBJ databases">
        <title>OpunRS2 (Oryza punctata Reference Sequence Version 2).</title>
        <authorList>
            <person name="Zhang J."/>
            <person name="Kudrna D."/>
            <person name="Lee S."/>
            <person name="Talag J."/>
            <person name="Welchert J."/>
            <person name="Wing R.A."/>
        </authorList>
    </citation>
    <scope>NUCLEOTIDE SEQUENCE [LARGE SCALE GENOMIC DNA]</scope>
</reference>